<dbReference type="HOGENOM" id="CLU_2905644_0_0_1"/>
<sequence>MLSNSYGLVAKFGAAHTSSKSLTEEQASQAPTKVQLLAFAESIAAASSKPGPFGHNWVDRFL</sequence>
<protein>
    <submittedName>
        <fullName evidence="1">Uncharacterized protein</fullName>
    </submittedName>
</protein>
<evidence type="ECO:0000313" key="2">
    <source>
        <dbReference type="Proteomes" id="UP000028524"/>
    </source>
</evidence>
<keyword evidence="2" id="KW-1185">Reference proteome</keyword>
<dbReference type="AlphaFoldDB" id="A0A084Q890"/>
<accession>A0A084Q890</accession>
<dbReference type="Proteomes" id="UP000028524">
    <property type="component" value="Unassembled WGS sequence"/>
</dbReference>
<gene>
    <name evidence="1" type="ORF">S40285_10921</name>
</gene>
<organism evidence="1 2">
    <name type="scientific">Stachybotrys chlorohalonatus (strain IBT 40285)</name>
    <dbReference type="NCBI Taxonomy" id="1283841"/>
    <lineage>
        <taxon>Eukaryota</taxon>
        <taxon>Fungi</taxon>
        <taxon>Dikarya</taxon>
        <taxon>Ascomycota</taxon>
        <taxon>Pezizomycotina</taxon>
        <taxon>Sordariomycetes</taxon>
        <taxon>Hypocreomycetidae</taxon>
        <taxon>Hypocreales</taxon>
        <taxon>Stachybotryaceae</taxon>
        <taxon>Stachybotrys</taxon>
    </lineage>
</organism>
<evidence type="ECO:0000313" key="1">
    <source>
        <dbReference type="EMBL" id="KFA60175.1"/>
    </source>
</evidence>
<reference evidence="1 2" key="1">
    <citation type="journal article" date="2014" name="BMC Genomics">
        <title>Comparative genome sequencing reveals chemotype-specific gene clusters in the toxigenic black mold Stachybotrys.</title>
        <authorList>
            <person name="Semeiks J."/>
            <person name="Borek D."/>
            <person name="Otwinowski Z."/>
            <person name="Grishin N.V."/>
        </authorList>
    </citation>
    <scope>NUCLEOTIDE SEQUENCE [LARGE SCALE GENOMIC DNA]</scope>
    <source>
        <strain evidence="1 2">IBT 40285</strain>
    </source>
</reference>
<dbReference type="OrthoDB" id="5396311at2759"/>
<dbReference type="InParanoid" id="A0A084Q890"/>
<name>A0A084Q890_STAC4</name>
<proteinExistence type="predicted"/>
<dbReference type="EMBL" id="KL661847">
    <property type="protein sequence ID" value="KFA60175.1"/>
    <property type="molecule type" value="Genomic_DNA"/>
</dbReference>